<dbReference type="Proteomes" id="UP001201386">
    <property type="component" value="Segment"/>
</dbReference>
<feature type="active site" description="Nucleophile" evidence="1">
    <location>
        <position position="19"/>
    </location>
</feature>
<gene>
    <name evidence="2" type="primary">66</name>
    <name evidence="2" type="ORF">WOJTEK_66</name>
</gene>
<reference evidence="2 3" key="1">
    <citation type="submission" date="2021-11" db="EMBL/GenBank/DDBJ databases">
        <authorList>
            <person name="Puthoff D.P."/>
            <person name="Dawson N.J."/>
            <person name="McNemar A."/>
            <person name="Wilson J.R."/>
            <person name="Ball S.L."/>
            <person name="Garlena R.A."/>
            <person name="Russell D.A."/>
            <person name="Jacobs-Sera D."/>
            <person name="Hatfull G.F."/>
        </authorList>
    </citation>
    <scope>NUCLEOTIDE SEQUENCE [LARGE SCALE GENOMIC DNA]</scope>
</reference>
<dbReference type="InterPro" id="IPR010708">
    <property type="entry name" value="5'(3')-deoxyribonucleotidase"/>
</dbReference>
<proteinExistence type="predicted"/>
<evidence type="ECO:0000256" key="1">
    <source>
        <dbReference type="PIRSR" id="PIRSR610708-1"/>
    </source>
</evidence>
<accession>A0AA49GYR7</accession>
<dbReference type="EMBL" id="OL455890">
    <property type="protein sequence ID" value="UJQ86395.1"/>
    <property type="molecule type" value="Genomic_DNA"/>
</dbReference>
<sequence length="236" mass="27405">MGNNGSQAFDNGKPIIALDIDGTLGDFHGHFLRFAEAWYGRPMPDPSEINPGLPLHKFMQTSKTTYRQCKLAYRQGGLKRSMPAYPGASGLTRYIRQSLGAEVWICTTRPYLRLDNIDPDTRHWLRRNHIQYDGVVWGPHKYRDLAKRVGTDRIVAVLDDELRLVRQAKEVGIANVYLRDQPYNIWQDALGRPNRRILKQDGAIRIHSEHIQTGSHEPLFYKYLRWDVEEWHQARS</sequence>
<dbReference type="InterPro" id="IPR023214">
    <property type="entry name" value="HAD_sf"/>
</dbReference>
<dbReference type="InterPro" id="IPR036412">
    <property type="entry name" value="HAD-like_sf"/>
</dbReference>
<dbReference type="SUPFAM" id="SSF56784">
    <property type="entry name" value="HAD-like"/>
    <property type="match status" value="1"/>
</dbReference>
<evidence type="ECO:0000313" key="2">
    <source>
        <dbReference type="EMBL" id="UJQ86395.1"/>
    </source>
</evidence>
<organism evidence="2 3">
    <name type="scientific">Gordonia phage Wojtek</name>
    <dbReference type="NCBI Taxonomy" id="2910758"/>
    <lineage>
        <taxon>Viruses</taxon>
        <taxon>Duplodnaviria</taxon>
        <taxon>Heunggongvirae</taxon>
        <taxon>Uroviricota</taxon>
        <taxon>Caudoviricetes</taxon>
        <taxon>Dovevirinae</taxon>
        <taxon>Lambovirus</taxon>
        <taxon>Lambovirus wojtek</taxon>
    </lineage>
</organism>
<dbReference type="Gene3D" id="3.40.50.1000">
    <property type="entry name" value="HAD superfamily/HAD-like"/>
    <property type="match status" value="1"/>
</dbReference>
<name>A0AA49GYR7_9CAUD</name>
<evidence type="ECO:0000313" key="3">
    <source>
        <dbReference type="Proteomes" id="UP001201386"/>
    </source>
</evidence>
<dbReference type="Pfam" id="PF06941">
    <property type="entry name" value="NT5C"/>
    <property type="match status" value="1"/>
</dbReference>
<keyword evidence="3" id="KW-1185">Reference proteome</keyword>
<dbReference type="GO" id="GO:0009264">
    <property type="term" value="P:deoxyribonucleotide catabolic process"/>
    <property type="evidence" value="ECO:0007669"/>
    <property type="project" value="InterPro"/>
</dbReference>
<dbReference type="GO" id="GO:0008253">
    <property type="term" value="F:5'-nucleotidase activity"/>
    <property type="evidence" value="ECO:0007669"/>
    <property type="project" value="InterPro"/>
</dbReference>
<protein>
    <submittedName>
        <fullName evidence="2">Hydrolase</fullName>
    </submittedName>
</protein>
<feature type="active site" description="Proton donor" evidence="1">
    <location>
        <position position="21"/>
    </location>
</feature>
<keyword evidence="2" id="KW-0378">Hydrolase</keyword>